<evidence type="ECO:0000256" key="3">
    <source>
        <dbReference type="ARBA" id="ARBA00022801"/>
    </source>
</evidence>
<dbReference type="Pfam" id="PF12850">
    <property type="entry name" value="Metallophos_2"/>
    <property type="match status" value="1"/>
</dbReference>
<evidence type="ECO:0000313" key="6">
    <source>
        <dbReference type="EMBL" id="ALC81940.1"/>
    </source>
</evidence>
<dbReference type="EMBL" id="CP012600">
    <property type="protein sequence ID" value="ALC81940.1"/>
    <property type="molecule type" value="Genomic_DNA"/>
</dbReference>
<organism evidence="6 7">
    <name type="scientific">Bacillus gobiensis</name>
    <dbReference type="NCBI Taxonomy" id="1441095"/>
    <lineage>
        <taxon>Bacteria</taxon>
        <taxon>Bacillati</taxon>
        <taxon>Bacillota</taxon>
        <taxon>Bacilli</taxon>
        <taxon>Bacillales</taxon>
        <taxon>Bacillaceae</taxon>
        <taxon>Bacillus</taxon>
    </lineage>
</organism>
<evidence type="ECO:0000256" key="1">
    <source>
        <dbReference type="ARBA" id="ARBA00008950"/>
    </source>
</evidence>
<evidence type="ECO:0000256" key="4">
    <source>
        <dbReference type="RuleBase" id="RU362039"/>
    </source>
</evidence>
<evidence type="ECO:0000313" key="7">
    <source>
        <dbReference type="Proteomes" id="UP000067625"/>
    </source>
</evidence>
<dbReference type="Proteomes" id="UP000067625">
    <property type="component" value="Chromosome"/>
</dbReference>
<dbReference type="InterPro" id="IPR029052">
    <property type="entry name" value="Metallo-depent_PP-like"/>
</dbReference>
<comment type="similarity">
    <text evidence="1 4">Belongs to the metallophosphoesterase superfamily. YfcE family.</text>
</comment>
<dbReference type="SUPFAM" id="SSF56300">
    <property type="entry name" value="Metallo-dependent phosphatases"/>
    <property type="match status" value="1"/>
</dbReference>
<dbReference type="PANTHER" id="PTHR11124">
    <property type="entry name" value="VACUOLAR SORTING PROTEIN VPS29"/>
    <property type="match status" value="1"/>
</dbReference>
<accession>A0A0M4G9B3</accession>
<reference evidence="7" key="1">
    <citation type="submission" date="2015-08" db="EMBL/GenBank/DDBJ databases">
        <title>Genome sequencing project for genomic taxonomy and phylogenomics of Bacillus-like bacteria.</title>
        <authorList>
            <person name="Liu B."/>
            <person name="Wang J."/>
            <person name="Zhu Y."/>
            <person name="Liu G."/>
            <person name="Chen Q."/>
            <person name="Chen Z."/>
            <person name="Lan J."/>
            <person name="Che J."/>
            <person name="Ge C."/>
            <person name="Shi H."/>
            <person name="Pan Z."/>
            <person name="Liu X."/>
        </authorList>
    </citation>
    <scope>NUCLEOTIDE SEQUENCE [LARGE SCALE GENOMIC DNA]</scope>
    <source>
        <strain evidence="7">FJAT-4402</strain>
    </source>
</reference>
<dbReference type="AlphaFoldDB" id="A0A0M4G9B3"/>
<reference evidence="6 7" key="2">
    <citation type="journal article" date="2016" name="Int. J. Syst. Evol. Microbiol.">
        <title>Bacillus gobiensis sp. nov., isolated from a soil sample.</title>
        <authorList>
            <person name="Liu B."/>
            <person name="Liu G.H."/>
            <person name="Cetin S."/>
            <person name="Schumann P."/>
            <person name="Pan Z.Z."/>
            <person name="Chen Q.Q."/>
        </authorList>
    </citation>
    <scope>NUCLEOTIDE SEQUENCE [LARGE SCALE GENOMIC DNA]</scope>
    <source>
        <strain evidence="6 7">FJAT-4402</strain>
    </source>
</reference>
<dbReference type="PROSITE" id="PS01269">
    <property type="entry name" value="UPF0025"/>
    <property type="match status" value="1"/>
</dbReference>
<feature type="domain" description="Calcineurin-like phosphoesterase" evidence="5">
    <location>
        <begin position="1"/>
        <end position="145"/>
    </location>
</feature>
<keyword evidence="3" id="KW-0378">Hydrolase</keyword>
<dbReference type="EC" id="3.1.4.-" evidence="4"/>
<gene>
    <name evidence="6" type="ORF">AM592_10245</name>
</gene>
<name>A0A0M4G9B3_9BACI</name>
<protein>
    <recommendedName>
        <fullName evidence="4">Phosphoesterase</fullName>
        <ecNumber evidence="4">3.1.4.-</ecNumber>
    </recommendedName>
</protein>
<evidence type="ECO:0000259" key="5">
    <source>
        <dbReference type="Pfam" id="PF12850"/>
    </source>
</evidence>
<sequence length="170" mass="19668">MNILIISDSHGDEEILKIISERHKDDVDLMLHCGDSELSPTHPYLKPYLVVKGNCDFEKGFEKERVMPIEDKKLYFTHGHLHGIKESLMKINYRAQELGADVICFGHSHNPGSELFDGRLFINPGSILLPRMRKERSYAILSYRENSAAVHFYDENGHEIKDLRNNFQLE</sequence>
<evidence type="ECO:0000256" key="2">
    <source>
        <dbReference type="ARBA" id="ARBA00022723"/>
    </source>
</evidence>
<dbReference type="RefSeq" id="WP_053603720.1">
    <property type="nucleotide sequence ID" value="NZ_CP012600.1"/>
</dbReference>
<dbReference type="InterPro" id="IPR041802">
    <property type="entry name" value="MPP_YfcE"/>
</dbReference>
<dbReference type="InterPro" id="IPR000979">
    <property type="entry name" value="Phosphodiesterase_MJ0936/Vps29"/>
</dbReference>
<dbReference type="CDD" id="cd00841">
    <property type="entry name" value="MPP_YfcE"/>
    <property type="match status" value="1"/>
</dbReference>
<dbReference type="InterPro" id="IPR020935">
    <property type="entry name" value="PdiEstase_YfcE_CS"/>
</dbReference>
<dbReference type="GO" id="GO:0016787">
    <property type="term" value="F:hydrolase activity"/>
    <property type="evidence" value="ECO:0007669"/>
    <property type="project" value="UniProtKB-UniRule"/>
</dbReference>
<dbReference type="OrthoDB" id="9800565at2"/>
<dbReference type="STRING" id="1441095.AM592_10245"/>
<dbReference type="PATRIC" id="fig|1441095.3.peg.2262"/>
<keyword evidence="7" id="KW-1185">Reference proteome</keyword>
<proteinExistence type="inferred from homology"/>
<keyword evidence="2 4" id="KW-0479">Metal-binding</keyword>
<dbReference type="GO" id="GO:0046872">
    <property type="term" value="F:metal ion binding"/>
    <property type="evidence" value="ECO:0007669"/>
    <property type="project" value="UniProtKB-KW"/>
</dbReference>
<dbReference type="Gene3D" id="3.60.21.10">
    <property type="match status" value="1"/>
</dbReference>
<comment type="cofactor">
    <cofactor evidence="4">
        <name>a divalent metal cation</name>
        <dbReference type="ChEBI" id="CHEBI:60240"/>
    </cofactor>
</comment>
<dbReference type="NCBIfam" id="TIGR00040">
    <property type="entry name" value="yfcE"/>
    <property type="match status" value="1"/>
</dbReference>
<dbReference type="InterPro" id="IPR024654">
    <property type="entry name" value="Calcineurin-like_PHP_lpxH"/>
</dbReference>